<keyword evidence="2" id="KW-1185">Reference proteome</keyword>
<protein>
    <submittedName>
        <fullName evidence="1">Uncharacterized protein</fullName>
    </submittedName>
</protein>
<dbReference type="EMBL" id="CM047586">
    <property type="protein sequence ID" value="KAI9909159.1"/>
    <property type="molecule type" value="Genomic_DNA"/>
</dbReference>
<accession>A0ACC0VRP2</accession>
<evidence type="ECO:0000313" key="2">
    <source>
        <dbReference type="Proteomes" id="UP001163321"/>
    </source>
</evidence>
<gene>
    <name evidence="1" type="ORF">PsorP6_014940</name>
</gene>
<organism evidence="1 2">
    <name type="scientific">Peronosclerospora sorghi</name>
    <dbReference type="NCBI Taxonomy" id="230839"/>
    <lineage>
        <taxon>Eukaryota</taxon>
        <taxon>Sar</taxon>
        <taxon>Stramenopiles</taxon>
        <taxon>Oomycota</taxon>
        <taxon>Peronosporomycetes</taxon>
        <taxon>Peronosporales</taxon>
        <taxon>Peronosporaceae</taxon>
        <taxon>Peronosclerospora</taxon>
    </lineage>
</organism>
<proteinExistence type="predicted"/>
<dbReference type="Proteomes" id="UP001163321">
    <property type="component" value="Chromosome 7"/>
</dbReference>
<sequence length="173" mass="19500">MSRLAVILRFQATQAFLSSDEWEKWKLKGEAINRLTSTASKEADIALVIVDRSVANLRYFARSKRGVLYAGEIRSDNKPVVAKLAADATSVRSVTQEARWLRFETRMTIGPTVIDAGNGWFLCERNRCAKIGHFAHECMAPRPVPRSQRTEPSAARRHQQGHHTVGAKNENRQ</sequence>
<comment type="caution">
    <text evidence="1">The sequence shown here is derived from an EMBL/GenBank/DDBJ whole genome shotgun (WGS) entry which is preliminary data.</text>
</comment>
<name>A0ACC0VRP2_9STRA</name>
<evidence type="ECO:0000313" key="1">
    <source>
        <dbReference type="EMBL" id="KAI9909159.1"/>
    </source>
</evidence>
<reference evidence="1 2" key="1">
    <citation type="journal article" date="2022" name="bioRxiv">
        <title>The genome of the oomycete Peronosclerospora sorghi, a cosmopolitan pathogen of maize and sorghum, is inflated with dispersed pseudogenes.</title>
        <authorList>
            <person name="Fletcher K."/>
            <person name="Martin F."/>
            <person name="Isakeit T."/>
            <person name="Cavanaugh K."/>
            <person name="Magill C."/>
            <person name="Michelmore R."/>
        </authorList>
    </citation>
    <scope>NUCLEOTIDE SEQUENCE [LARGE SCALE GENOMIC DNA]</scope>
    <source>
        <strain evidence="1">P6</strain>
    </source>
</reference>